<proteinExistence type="predicted"/>
<name>A0ABN8T0I2_9CNID</name>
<accession>A0ABN8T0I2</accession>
<protein>
    <recommendedName>
        <fullName evidence="3">PH domain-containing protein</fullName>
    </recommendedName>
</protein>
<organism evidence="1 2">
    <name type="scientific">Porites evermanni</name>
    <dbReference type="NCBI Taxonomy" id="104178"/>
    <lineage>
        <taxon>Eukaryota</taxon>
        <taxon>Metazoa</taxon>
        <taxon>Cnidaria</taxon>
        <taxon>Anthozoa</taxon>
        <taxon>Hexacorallia</taxon>
        <taxon>Scleractinia</taxon>
        <taxon>Fungiina</taxon>
        <taxon>Poritidae</taxon>
        <taxon>Porites</taxon>
    </lineage>
</organism>
<evidence type="ECO:0008006" key="3">
    <source>
        <dbReference type="Google" id="ProtNLM"/>
    </source>
</evidence>
<evidence type="ECO:0000313" key="2">
    <source>
        <dbReference type="Proteomes" id="UP001159427"/>
    </source>
</evidence>
<keyword evidence="2" id="KW-1185">Reference proteome</keyword>
<evidence type="ECO:0000313" key="1">
    <source>
        <dbReference type="EMBL" id="CAH3196791.1"/>
    </source>
</evidence>
<gene>
    <name evidence="1" type="ORF">PEVE_00033493</name>
</gene>
<reference evidence="1 2" key="1">
    <citation type="submission" date="2022-05" db="EMBL/GenBank/DDBJ databases">
        <authorList>
            <consortium name="Genoscope - CEA"/>
            <person name="William W."/>
        </authorList>
    </citation>
    <scope>NUCLEOTIDE SEQUENCE [LARGE SCALE GENOMIC DNA]</scope>
</reference>
<dbReference type="Proteomes" id="UP001159427">
    <property type="component" value="Unassembled WGS sequence"/>
</dbReference>
<feature type="non-terminal residue" evidence="1">
    <location>
        <position position="167"/>
    </location>
</feature>
<sequence length="167" mass="19311">TQPSKDLNRYLVDKFHLPTTKSKNAPFETIDLSIYRPSAKCLAFSTSEDRLLLWITAFQYRYHELTGNAAEYKVTWEEQDSPSSASKCDKIIIHLIRLTSTGEEQLVTITVYLTTGRIQVHGKKFEEWSEFEFPVLLNIVKTLNDQQPRPTQFDNSSLFGSSLHKFF</sequence>
<comment type="caution">
    <text evidence="1">The sequence shown here is derived from an EMBL/GenBank/DDBJ whole genome shotgun (WGS) entry which is preliminary data.</text>
</comment>
<feature type="non-terminal residue" evidence="1">
    <location>
        <position position="1"/>
    </location>
</feature>
<dbReference type="EMBL" id="CALNXI010004994">
    <property type="protein sequence ID" value="CAH3196791.1"/>
    <property type="molecule type" value="Genomic_DNA"/>
</dbReference>